<dbReference type="RefSeq" id="WP_211317545.1">
    <property type="nucleotide sequence ID" value="NZ_QJJS01000011.1"/>
</dbReference>
<sequence>MQILQSYVSAVFGKREASDTAHLTFLVVAAGFLAMFVPVYLDLARHIWSTDEQGHGPIILGLCAWLIWRSREALIALPARPARRTAAVLMALCWPVYAISLSQGITTVEGLLQPLVVIALLLWFKGWPGVRLMWFPLAFMLFMVPVPSTVVLQATMPLKVAVSSVAEPLLHALGYPIARTGVILQVGQYQLLVADACAGLNSIFTLEALGLLYLNMKGHASAARNLVMACLIFPASFLSNVIRVCTLVLVTYHFGDAAGQGFTHTFAGMVLFLCALVIIIALDHVLDLVWKVLPARTTGAPR</sequence>
<keyword evidence="4 8" id="KW-0812">Transmembrane</keyword>
<feature type="transmembrane region" description="Helical" evidence="8">
    <location>
        <begin position="266"/>
        <end position="286"/>
    </location>
</feature>
<dbReference type="InterPro" id="IPR017544">
    <property type="entry name" value="Exosortase-2"/>
</dbReference>
<comment type="subcellular location">
    <subcellularLocation>
        <location evidence="1">Cell membrane</location>
        <topology evidence="1">Multi-pass membrane protein</topology>
    </subcellularLocation>
</comment>
<name>A0A318GYB4_9BURK</name>
<evidence type="ECO:0000313" key="9">
    <source>
        <dbReference type="EMBL" id="PXW94954.1"/>
    </source>
</evidence>
<feature type="transmembrane region" description="Helical" evidence="8">
    <location>
        <begin position="111"/>
        <end position="127"/>
    </location>
</feature>
<keyword evidence="3" id="KW-0645">Protease</keyword>
<evidence type="ECO:0000256" key="3">
    <source>
        <dbReference type="ARBA" id="ARBA00022670"/>
    </source>
</evidence>
<comment type="caution">
    <text evidence="9">The sequence shown here is derived from an EMBL/GenBank/DDBJ whole genome shotgun (WGS) entry which is preliminary data.</text>
</comment>
<proteinExistence type="predicted"/>
<keyword evidence="7 8" id="KW-0472">Membrane</keyword>
<evidence type="ECO:0000256" key="8">
    <source>
        <dbReference type="SAM" id="Phobius"/>
    </source>
</evidence>
<feature type="transmembrane region" description="Helical" evidence="8">
    <location>
        <begin position="134"/>
        <end position="154"/>
    </location>
</feature>
<dbReference type="InterPro" id="IPR026392">
    <property type="entry name" value="Exo/Archaeosortase_dom"/>
</dbReference>
<dbReference type="Pfam" id="PF09721">
    <property type="entry name" value="Exosortase_EpsH"/>
    <property type="match status" value="1"/>
</dbReference>
<gene>
    <name evidence="9" type="ORF">C7444_11137</name>
</gene>
<keyword evidence="6 8" id="KW-1133">Transmembrane helix</keyword>
<evidence type="ECO:0000256" key="4">
    <source>
        <dbReference type="ARBA" id="ARBA00022692"/>
    </source>
</evidence>
<dbReference type="GO" id="GO:0006508">
    <property type="term" value="P:proteolysis"/>
    <property type="evidence" value="ECO:0007669"/>
    <property type="project" value="UniProtKB-KW"/>
</dbReference>
<dbReference type="InterPro" id="IPR019127">
    <property type="entry name" value="Exosortase"/>
</dbReference>
<dbReference type="NCBIfam" id="TIGR03113">
    <property type="entry name" value="exosort_XrtB"/>
    <property type="match status" value="1"/>
</dbReference>
<dbReference type="NCBIfam" id="TIGR02602">
    <property type="entry name" value="8TM_EpsH"/>
    <property type="match status" value="1"/>
</dbReference>
<evidence type="ECO:0000256" key="7">
    <source>
        <dbReference type="ARBA" id="ARBA00023136"/>
    </source>
</evidence>
<feature type="transmembrane region" description="Helical" evidence="8">
    <location>
        <begin position="21"/>
        <end position="41"/>
    </location>
</feature>
<feature type="transmembrane region" description="Helical" evidence="8">
    <location>
        <begin position="226"/>
        <end position="254"/>
    </location>
</feature>
<evidence type="ECO:0000256" key="2">
    <source>
        <dbReference type="ARBA" id="ARBA00022475"/>
    </source>
</evidence>
<protein>
    <submittedName>
        <fullName evidence="9">Exosortase B</fullName>
    </submittedName>
</protein>
<evidence type="ECO:0000256" key="5">
    <source>
        <dbReference type="ARBA" id="ARBA00022801"/>
    </source>
</evidence>
<evidence type="ECO:0000313" key="10">
    <source>
        <dbReference type="Proteomes" id="UP000247811"/>
    </source>
</evidence>
<dbReference type="InterPro" id="IPR013426">
    <property type="entry name" value="EpsH-like"/>
</dbReference>
<accession>A0A318GYB4</accession>
<keyword evidence="10" id="KW-1185">Reference proteome</keyword>
<dbReference type="Proteomes" id="UP000247811">
    <property type="component" value="Unassembled WGS sequence"/>
</dbReference>
<evidence type="ECO:0000256" key="6">
    <source>
        <dbReference type="ARBA" id="ARBA00022989"/>
    </source>
</evidence>
<dbReference type="NCBIfam" id="TIGR04178">
    <property type="entry name" value="exo_archaeo"/>
    <property type="match status" value="1"/>
</dbReference>
<reference evidence="9 10" key="1">
    <citation type="submission" date="2018-05" db="EMBL/GenBank/DDBJ databases">
        <title>Genomic Encyclopedia of Type Strains, Phase IV (KMG-IV): sequencing the most valuable type-strain genomes for metagenomic binning, comparative biology and taxonomic classification.</title>
        <authorList>
            <person name="Goeker M."/>
        </authorList>
    </citation>
    <scope>NUCLEOTIDE SEQUENCE [LARGE SCALE GENOMIC DNA]</scope>
    <source>
        <strain evidence="9 10">DSM 566</strain>
    </source>
</reference>
<evidence type="ECO:0000256" key="1">
    <source>
        <dbReference type="ARBA" id="ARBA00004651"/>
    </source>
</evidence>
<dbReference type="GO" id="GO:0005886">
    <property type="term" value="C:plasma membrane"/>
    <property type="evidence" value="ECO:0007669"/>
    <property type="project" value="UniProtKB-SubCell"/>
</dbReference>
<keyword evidence="5" id="KW-0378">Hydrolase</keyword>
<organism evidence="9 10">
    <name type="scientific">Sphaerotilus hippei</name>
    <dbReference type="NCBI Taxonomy" id="744406"/>
    <lineage>
        <taxon>Bacteria</taxon>
        <taxon>Pseudomonadati</taxon>
        <taxon>Pseudomonadota</taxon>
        <taxon>Betaproteobacteria</taxon>
        <taxon>Burkholderiales</taxon>
        <taxon>Sphaerotilaceae</taxon>
        <taxon>Sphaerotilus</taxon>
    </lineage>
</organism>
<dbReference type="AlphaFoldDB" id="A0A318GYB4"/>
<keyword evidence="2" id="KW-1003">Cell membrane</keyword>
<dbReference type="EMBL" id="QJJS01000011">
    <property type="protein sequence ID" value="PXW94954.1"/>
    <property type="molecule type" value="Genomic_DNA"/>
</dbReference>
<feature type="transmembrane region" description="Helical" evidence="8">
    <location>
        <begin position="191"/>
        <end position="214"/>
    </location>
</feature>
<dbReference type="GO" id="GO:0008233">
    <property type="term" value="F:peptidase activity"/>
    <property type="evidence" value="ECO:0007669"/>
    <property type="project" value="UniProtKB-KW"/>
</dbReference>